<organism evidence="1 2">
    <name type="scientific">Endocarpon pusillum</name>
    <dbReference type="NCBI Taxonomy" id="364733"/>
    <lineage>
        <taxon>Eukaryota</taxon>
        <taxon>Fungi</taxon>
        <taxon>Dikarya</taxon>
        <taxon>Ascomycota</taxon>
        <taxon>Pezizomycotina</taxon>
        <taxon>Eurotiomycetes</taxon>
        <taxon>Chaetothyriomycetidae</taxon>
        <taxon>Verrucariales</taxon>
        <taxon>Verrucariaceae</taxon>
        <taxon>Endocarpon</taxon>
    </lineage>
</organism>
<reference evidence="1" key="1">
    <citation type="submission" date="2020-02" db="EMBL/GenBank/DDBJ databases">
        <authorList>
            <person name="Palmer J.M."/>
        </authorList>
    </citation>
    <scope>NUCLEOTIDE SEQUENCE</scope>
    <source>
        <strain evidence="1">EPUS1.4</strain>
        <tissue evidence="1">Thallus</tissue>
    </source>
</reference>
<dbReference type="EMBL" id="JAACFV010000031">
    <property type="protein sequence ID" value="KAF7510330.1"/>
    <property type="molecule type" value="Genomic_DNA"/>
</dbReference>
<gene>
    <name evidence="1" type="ORF">GJ744_006826</name>
</gene>
<keyword evidence="2" id="KW-1185">Reference proteome</keyword>
<proteinExistence type="predicted"/>
<accession>A0A8H7AJN6</accession>
<evidence type="ECO:0000313" key="1">
    <source>
        <dbReference type="EMBL" id="KAF7510330.1"/>
    </source>
</evidence>
<evidence type="ECO:0000313" key="2">
    <source>
        <dbReference type="Proteomes" id="UP000606974"/>
    </source>
</evidence>
<dbReference type="AlphaFoldDB" id="A0A8H7AJN6"/>
<comment type="caution">
    <text evidence="1">The sequence shown here is derived from an EMBL/GenBank/DDBJ whole genome shotgun (WGS) entry which is preliminary data.</text>
</comment>
<dbReference type="Proteomes" id="UP000606974">
    <property type="component" value="Unassembled WGS sequence"/>
</dbReference>
<name>A0A8H7AJN6_9EURO</name>
<sequence length="199" mass="22721">MIQDGSYIQRFPCYVEYSHPQSEESRRHFACDFNSRGAPHRSLRAVTVNCGSNQNNQLSGLAPYIQFRLQIMDDDQEYIHGELHVNGQLFFAEYQVNFSSLAGICTNPAPSTAIQNLCWQEASIIDSSEIPLFLLHALQHSDTINDVSNLICLEWYCDAAIRGVNTTSKGGHIRLFIGFHDQKDMALWKDIQLFWLYEA</sequence>
<protein>
    <submittedName>
        <fullName evidence="1">Uncharacterized protein</fullName>
    </submittedName>
</protein>